<dbReference type="GO" id="GO:0003677">
    <property type="term" value="F:DNA binding"/>
    <property type="evidence" value="ECO:0007669"/>
    <property type="project" value="InterPro"/>
</dbReference>
<reference evidence="2" key="1">
    <citation type="submission" date="2021-06" db="EMBL/GenBank/DDBJ databases">
        <authorList>
            <person name="Kallberg Y."/>
            <person name="Tangrot J."/>
            <person name="Rosling A."/>
        </authorList>
    </citation>
    <scope>NUCLEOTIDE SEQUENCE</scope>
    <source>
        <strain evidence="2">UK204</strain>
    </source>
</reference>
<proteinExistence type="predicted"/>
<evidence type="ECO:0000313" key="3">
    <source>
        <dbReference type="Proteomes" id="UP000789570"/>
    </source>
</evidence>
<dbReference type="EMBL" id="CAJVPQ010001040">
    <property type="protein sequence ID" value="CAG8528656.1"/>
    <property type="molecule type" value="Genomic_DNA"/>
</dbReference>
<dbReference type="GO" id="GO:0015074">
    <property type="term" value="P:DNA integration"/>
    <property type="evidence" value="ECO:0007669"/>
    <property type="project" value="InterPro"/>
</dbReference>
<comment type="caution">
    <text evidence="2">The sequence shown here is derived from an EMBL/GenBank/DDBJ whole genome shotgun (WGS) entry which is preliminary data.</text>
</comment>
<gene>
    <name evidence="2" type="ORF">FCALED_LOCUS5066</name>
</gene>
<organism evidence="2 3">
    <name type="scientific">Funneliformis caledonium</name>
    <dbReference type="NCBI Taxonomy" id="1117310"/>
    <lineage>
        <taxon>Eukaryota</taxon>
        <taxon>Fungi</taxon>
        <taxon>Fungi incertae sedis</taxon>
        <taxon>Mucoromycota</taxon>
        <taxon>Glomeromycotina</taxon>
        <taxon>Glomeromycetes</taxon>
        <taxon>Glomerales</taxon>
        <taxon>Glomeraceae</taxon>
        <taxon>Funneliformis</taxon>
    </lineage>
</organism>
<accession>A0A9N9AFQ7</accession>
<dbReference type="InterPro" id="IPR002492">
    <property type="entry name" value="Transposase_Tc1-like"/>
</dbReference>
<feature type="domain" description="Transposase Tc1-like" evidence="1">
    <location>
        <begin position="12"/>
        <end position="70"/>
    </location>
</feature>
<dbReference type="Proteomes" id="UP000789570">
    <property type="component" value="Unassembled WGS sequence"/>
</dbReference>
<name>A0A9N9AFQ7_9GLOM</name>
<dbReference type="GO" id="GO:0006313">
    <property type="term" value="P:DNA transposition"/>
    <property type="evidence" value="ECO:0007669"/>
    <property type="project" value="InterPro"/>
</dbReference>
<dbReference type="Pfam" id="PF01498">
    <property type="entry name" value="HTH_Tnp_Tc3_2"/>
    <property type="match status" value="1"/>
</dbReference>
<protein>
    <submittedName>
        <fullName evidence="2">4006_t:CDS:1</fullName>
    </submittedName>
</protein>
<sequence>MHLSQQEFKAFVQENSENRRLSSKKLVTVWTAHTKQSISAITMCQNLKKVGLTSCIPRKKPTMTEVHCQAHL</sequence>
<keyword evidence="3" id="KW-1185">Reference proteome</keyword>
<dbReference type="AlphaFoldDB" id="A0A9N9AFQ7"/>
<evidence type="ECO:0000313" key="2">
    <source>
        <dbReference type="EMBL" id="CAG8528656.1"/>
    </source>
</evidence>
<dbReference type="OrthoDB" id="2374322at2759"/>
<evidence type="ECO:0000259" key="1">
    <source>
        <dbReference type="Pfam" id="PF01498"/>
    </source>
</evidence>